<proteinExistence type="inferred from homology"/>
<dbReference type="Pfam" id="PF00441">
    <property type="entry name" value="Acyl-CoA_dh_1"/>
    <property type="match status" value="1"/>
</dbReference>
<dbReference type="InterPro" id="IPR050741">
    <property type="entry name" value="Acyl-CoA_dehydrogenase"/>
</dbReference>
<comment type="cofactor">
    <cofactor evidence="1 7">
        <name>FAD</name>
        <dbReference type="ChEBI" id="CHEBI:57692"/>
    </cofactor>
</comment>
<dbReference type="GO" id="GO:0005739">
    <property type="term" value="C:mitochondrion"/>
    <property type="evidence" value="ECO:0007669"/>
    <property type="project" value="TreeGrafter"/>
</dbReference>
<feature type="domain" description="Acyl-CoA dehydrogenase/oxidase C-terminal" evidence="8">
    <location>
        <begin position="227"/>
        <end position="376"/>
    </location>
</feature>
<dbReference type="GO" id="GO:0051793">
    <property type="term" value="P:medium-chain fatty acid catabolic process"/>
    <property type="evidence" value="ECO:0007669"/>
    <property type="project" value="TreeGrafter"/>
</dbReference>
<dbReference type="STRING" id="451379.A0A0N5ANI2"/>
<protein>
    <recommendedName>
        <fullName evidence="3">Medium-chain specific acyl-CoA dehydrogenase, mitochondrial</fullName>
    </recommendedName>
</protein>
<evidence type="ECO:0000256" key="3">
    <source>
        <dbReference type="ARBA" id="ARBA00019125"/>
    </source>
</evidence>
<dbReference type="InterPro" id="IPR046373">
    <property type="entry name" value="Acyl-CoA_Oxase/DH_mid-dom_sf"/>
</dbReference>
<dbReference type="PROSITE" id="PS00073">
    <property type="entry name" value="ACYL_COA_DH_2"/>
    <property type="match status" value="1"/>
</dbReference>
<evidence type="ECO:0000259" key="9">
    <source>
        <dbReference type="Pfam" id="PF02770"/>
    </source>
</evidence>
<dbReference type="Gene3D" id="2.40.110.10">
    <property type="entry name" value="Butyryl-CoA Dehydrogenase, subunit A, domain 2"/>
    <property type="match status" value="1"/>
</dbReference>
<evidence type="ECO:0000259" key="10">
    <source>
        <dbReference type="Pfam" id="PF02771"/>
    </source>
</evidence>
<organism evidence="11 12">
    <name type="scientific">Syphacia muris</name>
    <dbReference type="NCBI Taxonomy" id="451379"/>
    <lineage>
        <taxon>Eukaryota</taxon>
        <taxon>Metazoa</taxon>
        <taxon>Ecdysozoa</taxon>
        <taxon>Nematoda</taxon>
        <taxon>Chromadorea</taxon>
        <taxon>Rhabditida</taxon>
        <taxon>Spirurina</taxon>
        <taxon>Oxyuridomorpha</taxon>
        <taxon>Oxyuroidea</taxon>
        <taxon>Oxyuridae</taxon>
        <taxon>Syphacia</taxon>
    </lineage>
</organism>
<dbReference type="PIRSF" id="PIRSF016578">
    <property type="entry name" value="HsaA"/>
    <property type="match status" value="1"/>
</dbReference>
<keyword evidence="5 7" id="KW-0274">FAD</keyword>
<evidence type="ECO:0000256" key="1">
    <source>
        <dbReference type="ARBA" id="ARBA00001974"/>
    </source>
</evidence>
<evidence type="ECO:0000256" key="2">
    <source>
        <dbReference type="ARBA" id="ARBA00009347"/>
    </source>
</evidence>
<feature type="domain" description="Acyl-CoA dehydrogenase/oxidase N-terminal" evidence="10">
    <location>
        <begin position="2"/>
        <end position="111"/>
    </location>
</feature>
<accession>A0A0N5ANI2</accession>
<dbReference type="GO" id="GO:0050660">
    <property type="term" value="F:flavin adenine dinucleotide binding"/>
    <property type="evidence" value="ECO:0007669"/>
    <property type="project" value="InterPro"/>
</dbReference>
<dbReference type="Pfam" id="PF02771">
    <property type="entry name" value="Acyl-CoA_dh_N"/>
    <property type="match status" value="1"/>
</dbReference>
<dbReference type="InterPro" id="IPR013786">
    <property type="entry name" value="AcylCoA_DH/ox_N"/>
</dbReference>
<name>A0A0N5ANI2_9BILA</name>
<dbReference type="FunFam" id="2.40.110.10:FF:000007">
    <property type="entry name" value="Medium-chain specific acyl-CoA dehydrogenase, mitochondrial"/>
    <property type="match status" value="1"/>
</dbReference>
<dbReference type="InterPro" id="IPR036250">
    <property type="entry name" value="AcylCo_DH-like_C"/>
</dbReference>
<dbReference type="Gene3D" id="1.10.540.10">
    <property type="entry name" value="Acyl-CoA dehydrogenase/oxidase, N-terminal domain"/>
    <property type="match status" value="1"/>
</dbReference>
<evidence type="ECO:0000259" key="8">
    <source>
        <dbReference type="Pfam" id="PF00441"/>
    </source>
</evidence>
<reference evidence="12" key="1">
    <citation type="submission" date="2017-02" db="UniProtKB">
        <authorList>
            <consortium name="WormBaseParasite"/>
        </authorList>
    </citation>
    <scope>IDENTIFICATION</scope>
</reference>
<feature type="domain" description="Acyl-CoA oxidase/dehydrogenase middle" evidence="9">
    <location>
        <begin position="118"/>
        <end position="215"/>
    </location>
</feature>
<evidence type="ECO:0000256" key="5">
    <source>
        <dbReference type="ARBA" id="ARBA00022827"/>
    </source>
</evidence>
<dbReference type="InterPro" id="IPR037069">
    <property type="entry name" value="AcylCoA_DH/ox_N_sf"/>
</dbReference>
<dbReference type="GO" id="GO:0070991">
    <property type="term" value="F:medium-chain fatty acyl-CoA dehydrogenase activity"/>
    <property type="evidence" value="ECO:0007669"/>
    <property type="project" value="TreeGrafter"/>
</dbReference>
<dbReference type="Pfam" id="PF02770">
    <property type="entry name" value="Acyl-CoA_dh_M"/>
    <property type="match status" value="1"/>
</dbReference>
<evidence type="ECO:0000256" key="7">
    <source>
        <dbReference type="RuleBase" id="RU362125"/>
    </source>
</evidence>
<evidence type="ECO:0000313" key="11">
    <source>
        <dbReference type="Proteomes" id="UP000046393"/>
    </source>
</evidence>
<evidence type="ECO:0000256" key="4">
    <source>
        <dbReference type="ARBA" id="ARBA00022630"/>
    </source>
</evidence>
<dbReference type="InterPro" id="IPR006091">
    <property type="entry name" value="Acyl-CoA_Oxase/DH_mid-dom"/>
</dbReference>
<dbReference type="WBParaSite" id="SMUV_0000617001-mRNA-1">
    <property type="protein sequence ID" value="SMUV_0000617001-mRNA-1"/>
    <property type="gene ID" value="SMUV_0000617001"/>
</dbReference>
<keyword evidence="11" id="KW-1185">Reference proteome</keyword>
<keyword evidence="6 7" id="KW-0560">Oxidoreductase</keyword>
<dbReference type="InterPro" id="IPR009100">
    <property type="entry name" value="AcylCoA_DH/oxidase_NM_dom_sf"/>
</dbReference>
<dbReference type="FunFam" id="1.20.140.10:FF:000011">
    <property type="entry name" value="Medium-chain specific acyl-CoA dehydrogenase, mitochondrial"/>
    <property type="match status" value="1"/>
</dbReference>
<keyword evidence="4 7" id="KW-0285">Flavoprotein</keyword>
<comment type="similarity">
    <text evidence="2 7">Belongs to the acyl-CoA dehydrogenase family.</text>
</comment>
<evidence type="ECO:0000313" key="12">
    <source>
        <dbReference type="WBParaSite" id="SMUV_0000617001-mRNA-1"/>
    </source>
</evidence>
<dbReference type="PANTHER" id="PTHR48083">
    <property type="entry name" value="MEDIUM-CHAIN SPECIFIC ACYL-COA DEHYDROGENASE, MITOCHONDRIAL-RELATED"/>
    <property type="match status" value="1"/>
</dbReference>
<dbReference type="InterPro" id="IPR009075">
    <property type="entry name" value="AcylCo_DH/oxidase_C"/>
</dbReference>
<evidence type="ECO:0000256" key="6">
    <source>
        <dbReference type="ARBA" id="ARBA00023002"/>
    </source>
</evidence>
<dbReference type="PROSITE" id="PS00072">
    <property type="entry name" value="ACYL_COA_DH_1"/>
    <property type="match status" value="1"/>
</dbReference>
<dbReference type="InterPro" id="IPR006089">
    <property type="entry name" value="Acyl-CoA_DH_CS"/>
</dbReference>
<dbReference type="PANTHER" id="PTHR48083:SF2">
    <property type="entry name" value="MEDIUM-CHAIN SPECIFIC ACYL-COA DEHYDROGENASE, MITOCHONDRIAL"/>
    <property type="match status" value="1"/>
</dbReference>
<dbReference type="Gene3D" id="1.20.140.10">
    <property type="entry name" value="Butyryl-CoA Dehydrogenase, subunit A, domain 3"/>
    <property type="match status" value="1"/>
</dbReference>
<dbReference type="SUPFAM" id="SSF56645">
    <property type="entry name" value="Acyl-CoA dehydrogenase NM domain-like"/>
    <property type="match status" value="1"/>
</dbReference>
<dbReference type="AlphaFoldDB" id="A0A0N5ANI2"/>
<dbReference type="FunFam" id="1.10.540.10:FF:000026">
    <property type="entry name" value="Acyl-CoA dehydrogenase medium chain"/>
    <property type="match status" value="1"/>
</dbReference>
<dbReference type="SUPFAM" id="SSF47203">
    <property type="entry name" value="Acyl-CoA dehydrogenase C-terminal domain-like"/>
    <property type="match status" value="1"/>
</dbReference>
<dbReference type="Proteomes" id="UP000046393">
    <property type="component" value="Unplaced"/>
</dbReference>
<sequence>MTDEQKQFRDATRKFVQDEIIPKAAEYDKTGKYPFEIIKKAHQNGLVNLEIPSAYGGIGLDSLTSTIIAECLAYGCTGISTGLLTNGLAETPLIIAGSEEQKKNFLGRMTEEPLVASYAVTEPGAGSDVAGIKTHCVKKGDEYIINGSKMWITNAGHANWFFVLARSDPDSKVPASKAFTAFVIDGDTKGIIRGKKEINMGQRASDTRGITFEDVRVPASAVVGAHGQGFIIAMKTFDRTRPAVAAMATGLAARCLDEAARYSLERKAFGTEIANFQAVSFMLADMAINLELSRLITYRSAAEVCAGNSGSYFSSIAKCFAADTANMTAANAVQIFGGNGYNTEYPVEKLMRDAKIFQIYEGTSQVQHLVIAKQLLKRVVDTRFASRY</sequence>